<proteinExistence type="predicted"/>
<dbReference type="AlphaFoldDB" id="A0A1J5GG03"/>
<accession>A0A2M7K620</accession>
<dbReference type="Proteomes" id="UP000228560">
    <property type="component" value="Unassembled WGS sequence"/>
</dbReference>
<dbReference type="STRING" id="1805029.AUK42_03130"/>
<name>A0A1J5GG03_9BACT</name>
<dbReference type="EMBL" id="PFTV01000029">
    <property type="protein sequence ID" value="PJB57833.1"/>
    <property type="molecule type" value="Genomic_DNA"/>
</dbReference>
<reference evidence="7 8" key="3">
    <citation type="submission" date="2017-09" db="EMBL/GenBank/DDBJ databases">
        <title>Depth-based differentiation of microbial function through sediment-hosted aquifers and enrichment of novel symbionts in the deep terrestrial subsurface.</title>
        <authorList>
            <person name="Probst A.J."/>
            <person name="Ladd B."/>
            <person name="Jarett J.K."/>
            <person name="Geller-Mcgrath D.E."/>
            <person name="Sieber C.M."/>
            <person name="Emerson J.B."/>
            <person name="Anantharaman K."/>
            <person name="Thomas B.C."/>
            <person name="Malmstrom R."/>
            <person name="Stieglmeier M."/>
            <person name="Klingl A."/>
            <person name="Woyke T."/>
            <person name="Ryan C.M."/>
            <person name="Banfield J.F."/>
        </authorList>
    </citation>
    <scope>NUCLEOTIDE SEQUENCE [LARGE SCALE GENOMIC DNA]</scope>
    <source>
        <strain evidence="4">CG_4_10_14_3_um_filter_34_13</strain>
        <strain evidence="5">CG_4_9_14_3_um_filter_33_16</strain>
    </source>
</reference>
<sequence length="195" mass="22889">MTRIKTALEIALEKANEINILNPEEKEKIKAEGKIKSLLAKYYKGSLSSIDLWQKLKGNKPFILREAQLILINSLNFNNTQYEYQMRKDAILAIETLKEGQNTSTIESTLNEINLLKKEYRKKKEETENILKKEIKKNPQARLKTAKQGNKLIITQLSVEEALQENVQWKNFIAKHEEKYVKEFREVIERLKKEI</sequence>
<evidence type="ECO:0000313" key="6">
    <source>
        <dbReference type="Proteomes" id="UP000182763"/>
    </source>
</evidence>
<dbReference type="Proteomes" id="UP000182763">
    <property type="component" value="Unassembled WGS sequence"/>
</dbReference>
<evidence type="ECO:0000256" key="1">
    <source>
        <dbReference type="SAM" id="Coils"/>
    </source>
</evidence>
<accession>A0A2M8CFJ5</accession>
<dbReference type="EMBL" id="PFIP01000142">
    <property type="protein sequence ID" value="PIX33598.1"/>
    <property type="molecule type" value="Genomic_DNA"/>
</dbReference>
<accession>A0A1J5GG03</accession>
<dbReference type="Proteomes" id="UP000231493">
    <property type="component" value="Unassembled WGS sequence"/>
</dbReference>
<evidence type="ECO:0000313" key="7">
    <source>
        <dbReference type="Proteomes" id="UP000228560"/>
    </source>
</evidence>
<dbReference type="EMBL" id="MNYY01000060">
    <property type="protein sequence ID" value="OIP71725.1"/>
    <property type="molecule type" value="Genomic_DNA"/>
</dbReference>
<protein>
    <submittedName>
        <fullName evidence="2">Uncharacterized protein</fullName>
    </submittedName>
</protein>
<evidence type="ECO:0000313" key="3">
    <source>
        <dbReference type="EMBL" id="PIX33598.1"/>
    </source>
</evidence>
<evidence type="ECO:0000313" key="8">
    <source>
        <dbReference type="Proteomes" id="UP000230646"/>
    </source>
</evidence>
<organism evidence="2 6">
    <name type="scientific">Candidatus Infernicultor aquiphilus</name>
    <dbReference type="NCBI Taxonomy" id="1805029"/>
    <lineage>
        <taxon>Bacteria</taxon>
        <taxon>Pseudomonadati</taxon>
        <taxon>Atribacterota</taxon>
        <taxon>Candidatus Phoenicimicrobiia</taxon>
        <taxon>Candidatus Pheonicimicrobiales</taxon>
        <taxon>Candidatus Phoenicimicrobiaceae</taxon>
        <taxon>Candidatus Infernicultor</taxon>
    </lineage>
</organism>
<comment type="caution">
    <text evidence="2">The sequence shown here is derived from an EMBL/GenBank/DDBJ whole genome shotgun (WGS) entry which is preliminary data.</text>
</comment>
<evidence type="ECO:0000313" key="2">
    <source>
        <dbReference type="EMBL" id="OIP71725.1"/>
    </source>
</evidence>
<keyword evidence="1" id="KW-0175">Coiled coil</keyword>
<dbReference type="RefSeq" id="WP_406607679.1">
    <property type="nucleotide sequence ID" value="NZ_PFKO01000229.1"/>
</dbReference>
<gene>
    <name evidence="2" type="ORF">AUK42_03130</name>
    <name evidence="5" type="ORF">CO097_01215</name>
    <name evidence="4" type="ORF">COZ07_05945</name>
    <name evidence="3" type="ORF">COZ58_07075</name>
</gene>
<evidence type="ECO:0000313" key="5">
    <source>
        <dbReference type="EMBL" id="PJB57833.1"/>
    </source>
</evidence>
<evidence type="ECO:0000313" key="4">
    <source>
        <dbReference type="EMBL" id="PIY32373.1"/>
    </source>
</evidence>
<feature type="coiled-coil region" evidence="1">
    <location>
        <begin position="106"/>
        <end position="194"/>
    </location>
</feature>
<dbReference type="EMBL" id="PFKO01000229">
    <property type="protein sequence ID" value="PIY32373.1"/>
    <property type="molecule type" value="Genomic_DNA"/>
</dbReference>
<accession>A0A2M7PP21</accession>
<reference evidence="2 6" key="1">
    <citation type="journal article" date="2016" name="Environ. Microbiol.">
        <title>Genomic resolution of a cold subsurface aquifer community provides metabolic insights for novel microbes adapted to high CO concentrations.</title>
        <authorList>
            <person name="Probst A.J."/>
            <person name="Castelle C.J."/>
            <person name="Singh A."/>
            <person name="Brown C.T."/>
            <person name="Anantharaman K."/>
            <person name="Sharon I."/>
            <person name="Hug L.A."/>
            <person name="Burstein D."/>
            <person name="Emerson J.B."/>
            <person name="Thomas B.C."/>
            <person name="Banfield J.F."/>
        </authorList>
    </citation>
    <scope>NUCLEOTIDE SEQUENCE [LARGE SCALE GENOMIC DNA]</scope>
    <source>
        <strain evidence="2">CG2_30_33_13</strain>
    </source>
</reference>
<dbReference type="Proteomes" id="UP000230646">
    <property type="component" value="Unassembled WGS sequence"/>
</dbReference>
<reference evidence="3" key="2">
    <citation type="submission" date="2017-09" db="EMBL/GenBank/DDBJ databases">
        <title>Depth-based differentiation of microbial function through sediment-hosted aquifers and enrichment of novel symbionts in the deep terrestrial subsurface.</title>
        <authorList>
            <person name="Probst A.J."/>
            <person name="Ladd B."/>
            <person name="Jarett J.K."/>
            <person name="Geller-Mcgrath D.E."/>
            <person name="Sieber C.M.K."/>
            <person name="Emerson J.B."/>
            <person name="Anantharaman K."/>
            <person name="Thomas B.C."/>
            <person name="Malmstrom R."/>
            <person name="Stieglmeier M."/>
            <person name="Klingl A."/>
            <person name="Woyke T."/>
            <person name="Ryan C.M."/>
            <person name="Banfield J.F."/>
        </authorList>
    </citation>
    <scope>NUCLEOTIDE SEQUENCE</scope>
    <source>
        <strain evidence="3">CG_4_8_14_3_um_filter_34_18</strain>
    </source>
</reference>